<evidence type="ECO:0000313" key="1">
    <source>
        <dbReference type="EMBL" id="VGO22548.1"/>
    </source>
</evidence>
<sequence>MCLNDALLIEEKEGDDPCKMHRFRTGACPASSEIRVVDTHEQMVFGDFIPLVPLLETLLVKRCAPDEF</sequence>
<accession>A0A6C2UQQ7</accession>
<evidence type="ECO:0000313" key="2">
    <source>
        <dbReference type="Proteomes" id="UP000346198"/>
    </source>
</evidence>
<dbReference type="AlphaFoldDB" id="A0A6C2UQQ7"/>
<dbReference type="Proteomes" id="UP000346198">
    <property type="component" value="Unassembled WGS sequence"/>
</dbReference>
<keyword evidence="2" id="KW-1185">Reference proteome</keyword>
<dbReference type="RefSeq" id="WP_136063978.1">
    <property type="nucleotide sequence ID" value="NZ_CAAHFH010000002.1"/>
</dbReference>
<reference evidence="1 2" key="1">
    <citation type="submission" date="2019-04" db="EMBL/GenBank/DDBJ databases">
        <authorList>
            <person name="Van Vliet M D."/>
        </authorList>
    </citation>
    <scope>NUCLEOTIDE SEQUENCE [LARGE SCALE GENOMIC DNA]</scope>
    <source>
        <strain evidence="1 2">F21</strain>
    </source>
</reference>
<protein>
    <submittedName>
        <fullName evidence="1">Uncharacterized protein</fullName>
    </submittedName>
</protein>
<dbReference type="EMBL" id="CAAHFH010000002">
    <property type="protein sequence ID" value="VGO22548.1"/>
    <property type="molecule type" value="Genomic_DNA"/>
</dbReference>
<gene>
    <name evidence="1" type="ORF">SCARR_04632</name>
</gene>
<name>A0A6C2UQQ7_9BACT</name>
<organism evidence="1 2">
    <name type="scientific">Pontiella sulfatireligans</name>
    <dbReference type="NCBI Taxonomy" id="2750658"/>
    <lineage>
        <taxon>Bacteria</taxon>
        <taxon>Pseudomonadati</taxon>
        <taxon>Kiritimatiellota</taxon>
        <taxon>Kiritimatiellia</taxon>
        <taxon>Kiritimatiellales</taxon>
        <taxon>Pontiellaceae</taxon>
        <taxon>Pontiella</taxon>
    </lineage>
</organism>
<proteinExistence type="predicted"/>